<name>A0A556MY33_9FLAO</name>
<feature type="signal peptide" evidence="1">
    <location>
        <begin position="1"/>
        <end position="23"/>
    </location>
</feature>
<organism evidence="2 3">
    <name type="scientific">Fluviicola chungangensis</name>
    <dbReference type="NCBI Taxonomy" id="2597671"/>
    <lineage>
        <taxon>Bacteria</taxon>
        <taxon>Pseudomonadati</taxon>
        <taxon>Bacteroidota</taxon>
        <taxon>Flavobacteriia</taxon>
        <taxon>Flavobacteriales</taxon>
        <taxon>Crocinitomicaceae</taxon>
        <taxon>Fluviicola</taxon>
    </lineage>
</organism>
<dbReference type="AlphaFoldDB" id="A0A556MY33"/>
<reference evidence="2 3" key="1">
    <citation type="submission" date="2019-07" db="EMBL/GenBank/DDBJ databases">
        <authorList>
            <person name="Huq M.A."/>
        </authorList>
    </citation>
    <scope>NUCLEOTIDE SEQUENCE [LARGE SCALE GENOMIC DNA]</scope>
    <source>
        <strain evidence="2 3">MAH-3</strain>
    </source>
</reference>
<evidence type="ECO:0000313" key="3">
    <source>
        <dbReference type="Proteomes" id="UP000316008"/>
    </source>
</evidence>
<sequence>MKNQLNMQYRLLFLCLLPLSLKAQTAREQIDFVLKTTPRTVEKYIKPAKKEVLFLETAFNNAVFTDQKVLQSVKNKVILKIELIYTTYRKSETFDQHGLSRKRLENLFLAAPNSLNQSGIEWVLVAQTGCKSAEDGANFFHGFAITYRDLPDAVSTKVESNFIREVAAGKIKSYAYDTYLKKETAKLEQDSLADVDPVIVLPKFPHSEQARINYFSNYLNFPPEASGPKKVDVQFIISKEGKITKIVFPNMAGPSPYKEEVSEFIKSMPDWTPGTLNGKPTECMVQFSVDFMSRGSVVPSPLEVFATEVPPKLKAKLPATDYNAIKPQPSSNQVSKSLTKIDWPKTTLVCDVTGSMAPYNAQVVEFIAGQLKNKSQGPKQFVFFNDGDNRKDKTKKTGQTGGVYNYASNNLDSISEFMIYVMSKGSGGDLPENNVEALIHALKSYPGTEKLVLIADNFASPRDMSLIGNIGIPVHVVVCGGTILNEDYLDLAYKTKGSLSFNGNDYTDFHRFEDGSTMHIGKMTYVLKKGHFVQRRD</sequence>
<dbReference type="RefSeq" id="WP_144332857.1">
    <property type="nucleotide sequence ID" value="NZ_VLPL01000004.1"/>
</dbReference>
<evidence type="ECO:0000313" key="2">
    <source>
        <dbReference type="EMBL" id="TSJ44743.1"/>
    </source>
</evidence>
<gene>
    <name evidence="2" type="ORF">FO442_09075</name>
</gene>
<proteinExistence type="predicted"/>
<feature type="chain" id="PRO_5021738726" description="VWA domain-containing protein" evidence="1">
    <location>
        <begin position="24"/>
        <end position="537"/>
    </location>
</feature>
<evidence type="ECO:0000256" key="1">
    <source>
        <dbReference type="SAM" id="SignalP"/>
    </source>
</evidence>
<dbReference type="EMBL" id="VLPL01000004">
    <property type="protein sequence ID" value="TSJ44743.1"/>
    <property type="molecule type" value="Genomic_DNA"/>
</dbReference>
<accession>A0A556MY33</accession>
<comment type="caution">
    <text evidence="2">The sequence shown here is derived from an EMBL/GenBank/DDBJ whole genome shotgun (WGS) entry which is preliminary data.</text>
</comment>
<dbReference type="OrthoDB" id="976903at2"/>
<keyword evidence="3" id="KW-1185">Reference proteome</keyword>
<dbReference type="SUPFAM" id="SSF74653">
    <property type="entry name" value="TolA/TonB C-terminal domain"/>
    <property type="match status" value="1"/>
</dbReference>
<dbReference type="Proteomes" id="UP000316008">
    <property type="component" value="Unassembled WGS sequence"/>
</dbReference>
<keyword evidence="1" id="KW-0732">Signal</keyword>
<protein>
    <recommendedName>
        <fullName evidence="4">VWA domain-containing protein</fullName>
    </recommendedName>
</protein>
<evidence type="ECO:0008006" key="4">
    <source>
        <dbReference type="Google" id="ProtNLM"/>
    </source>
</evidence>
<dbReference type="Gene3D" id="3.30.1150.10">
    <property type="match status" value="1"/>
</dbReference>